<dbReference type="EC" id="3.4.21.-" evidence="11"/>
<dbReference type="GO" id="GO:0004252">
    <property type="term" value="F:serine-type endopeptidase activity"/>
    <property type="evidence" value="ECO:0007669"/>
    <property type="project" value="UniProtKB-UniRule"/>
</dbReference>
<evidence type="ECO:0000259" key="14">
    <source>
        <dbReference type="PROSITE" id="PS50240"/>
    </source>
</evidence>
<dbReference type="Gene3D" id="2.40.10.10">
    <property type="entry name" value="Trypsin-like serine proteases"/>
    <property type="match status" value="2"/>
</dbReference>
<dbReference type="InterPro" id="IPR038565">
    <property type="entry name" value="CLIP_sf"/>
</dbReference>
<dbReference type="Pfam" id="PF12032">
    <property type="entry name" value="CLIP"/>
    <property type="match status" value="1"/>
</dbReference>
<dbReference type="EMBL" id="CH940656">
    <property type="protein sequence ID" value="EDW58468.1"/>
    <property type="molecule type" value="Genomic_DNA"/>
</dbReference>
<evidence type="ECO:0000256" key="10">
    <source>
        <dbReference type="ARBA" id="ARBA00024195"/>
    </source>
</evidence>
<dbReference type="InterPro" id="IPR033116">
    <property type="entry name" value="TRYPSIN_SER"/>
</dbReference>
<evidence type="ECO:0000256" key="3">
    <source>
        <dbReference type="ARBA" id="ARBA00022729"/>
    </source>
</evidence>
<dbReference type="PANTHER" id="PTHR24256">
    <property type="entry name" value="TRYPTASE-RELATED"/>
    <property type="match status" value="1"/>
</dbReference>
<sequence length="396" mass="43645">MNILLGLILLQGIYHSYAQEIFGYCTTPTDQSGTCIHLTECNYLFELVQKRTISAANRALLQNSQCGYRNGQVLICCANSRRLSQQPVWGQPAPKPQPQPQPQPQPTTTPTTPTRRSNLLPQVPNCGDNFGDRIVGGVDTGKKDFPWMALIEYTKPGNVIGHHCGGSLINNRYVLTAAHCVSAIPDNWRLTGVRLGEWDTTMNPDCTTERSGKTDCNDPYVDVGVSEIIPHPQYPGNARDQLHDIALLRLIRQIAFTDFISPVCLPIKPEHQNTIFLGRKMIVAGWGRTETNSTSNVKKKAELESVATAECNRRYQTQRRTVTSSQICAGGVEGIDSCRGDSGGPLIMEDFNEGYGNYYLTGVVSYGPTPCGLSGWPGVYTLVSTYIEWIESTIKA</sequence>
<proteinExistence type="inferred from homology"/>
<dbReference type="SMR" id="B4MBJ7"/>
<dbReference type="eggNOG" id="KOG3627">
    <property type="taxonomic scope" value="Eukaryota"/>
</dbReference>
<evidence type="ECO:0000256" key="9">
    <source>
        <dbReference type="ARBA" id="ARBA00023180"/>
    </source>
</evidence>
<dbReference type="Gene3D" id="3.30.1640.30">
    <property type="match status" value="1"/>
</dbReference>
<dbReference type="Pfam" id="PF00089">
    <property type="entry name" value="Trypsin"/>
    <property type="match status" value="1"/>
</dbReference>
<reference evidence="16 17" key="1">
    <citation type="journal article" date="2007" name="Nature">
        <title>Evolution of genes and genomes on the Drosophila phylogeny.</title>
        <authorList>
            <consortium name="Drosophila 12 Genomes Consortium"/>
            <person name="Clark A.G."/>
            <person name="Eisen M.B."/>
            <person name="Smith D.R."/>
            <person name="Bergman C.M."/>
            <person name="Oliver B."/>
            <person name="Markow T.A."/>
            <person name="Kaufman T.C."/>
            <person name="Kellis M."/>
            <person name="Gelbart W."/>
            <person name="Iyer V.N."/>
            <person name="Pollard D.A."/>
            <person name="Sackton T.B."/>
            <person name="Larracuente A.M."/>
            <person name="Singh N.D."/>
            <person name="Abad J.P."/>
            <person name="Abt D.N."/>
            <person name="Adryan B."/>
            <person name="Aguade M."/>
            <person name="Akashi H."/>
            <person name="Anderson W.W."/>
            <person name="Aquadro C.F."/>
            <person name="Ardell D.H."/>
            <person name="Arguello R."/>
            <person name="Artieri C.G."/>
            <person name="Barbash D.A."/>
            <person name="Barker D."/>
            <person name="Barsanti P."/>
            <person name="Batterham P."/>
            <person name="Batzoglou S."/>
            <person name="Begun D."/>
            <person name="Bhutkar A."/>
            <person name="Blanco E."/>
            <person name="Bosak S.A."/>
            <person name="Bradley R.K."/>
            <person name="Brand A.D."/>
            <person name="Brent M.R."/>
            <person name="Brooks A.N."/>
            <person name="Brown R.H."/>
            <person name="Butlin R.K."/>
            <person name="Caggese C."/>
            <person name="Calvi B.R."/>
            <person name="Bernardo de Carvalho A."/>
            <person name="Caspi A."/>
            <person name="Castrezana S."/>
            <person name="Celniker S.E."/>
            <person name="Chang J.L."/>
            <person name="Chapple C."/>
            <person name="Chatterji S."/>
            <person name="Chinwalla A."/>
            <person name="Civetta A."/>
            <person name="Clifton S.W."/>
            <person name="Comeron J.M."/>
            <person name="Costello J.C."/>
            <person name="Coyne J.A."/>
            <person name="Daub J."/>
            <person name="David R.G."/>
            <person name="Delcher A.L."/>
            <person name="Delehaunty K."/>
            <person name="Do C.B."/>
            <person name="Ebling H."/>
            <person name="Edwards K."/>
            <person name="Eickbush T."/>
            <person name="Evans J.D."/>
            <person name="Filipski A."/>
            <person name="Findeiss S."/>
            <person name="Freyhult E."/>
            <person name="Fulton L."/>
            <person name="Fulton R."/>
            <person name="Garcia A.C."/>
            <person name="Gardiner A."/>
            <person name="Garfield D.A."/>
            <person name="Garvin B.E."/>
            <person name="Gibson G."/>
            <person name="Gilbert D."/>
            <person name="Gnerre S."/>
            <person name="Godfrey J."/>
            <person name="Good R."/>
            <person name="Gotea V."/>
            <person name="Gravely B."/>
            <person name="Greenberg A.J."/>
            <person name="Griffiths-Jones S."/>
            <person name="Gross S."/>
            <person name="Guigo R."/>
            <person name="Gustafson E.A."/>
            <person name="Haerty W."/>
            <person name="Hahn M.W."/>
            <person name="Halligan D.L."/>
            <person name="Halpern A.L."/>
            <person name="Halter G.M."/>
            <person name="Han M.V."/>
            <person name="Heger A."/>
            <person name="Hillier L."/>
            <person name="Hinrichs A.S."/>
            <person name="Holmes I."/>
            <person name="Hoskins R.A."/>
            <person name="Hubisz M.J."/>
            <person name="Hultmark D."/>
            <person name="Huntley M.A."/>
            <person name="Jaffe D.B."/>
            <person name="Jagadeeshan S."/>
            <person name="Jeck W.R."/>
            <person name="Johnson J."/>
            <person name="Jones C.D."/>
            <person name="Jordan W.C."/>
            <person name="Karpen G.H."/>
            <person name="Kataoka E."/>
            <person name="Keightley P.D."/>
            <person name="Kheradpour P."/>
            <person name="Kirkness E.F."/>
            <person name="Koerich L.B."/>
            <person name="Kristiansen K."/>
            <person name="Kudrna D."/>
            <person name="Kulathinal R.J."/>
            <person name="Kumar S."/>
            <person name="Kwok R."/>
            <person name="Lander E."/>
            <person name="Langley C.H."/>
            <person name="Lapoint R."/>
            <person name="Lazzaro B.P."/>
            <person name="Lee S.J."/>
            <person name="Levesque L."/>
            <person name="Li R."/>
            <person name="Lin C.F."/>
            <person name="Lin M.F."/>
            <person name="Lindblad-Toh K."/>
            <person name="Llopart A."/>
            <person name="Long M."/>
            <person name="Low L."/>
            <person name="Lozovsky E."/>
            <person name="Lu J."/>
            <person name="Luo M."/>
            <person name="Machado C.A."/>
            <person name="Makalowski W."/>
            <person name="Marzo M."/>
            <person name="Matsuda M."/>
            <person name="Matzkin L."/>
            <person name="McAllister B."/>
            <person name="McBride C.S."/>
            <person name="McKernan B."/>
            <person name="McKernan K."/>
            <person name="Mendez-Lago M."/>
            <person name="Minx P."/>
            <person name="Mollenhauer M.U."/>
            <person name="Montooth K."/>
            <person name="Mount S.M."/>
            <person name="Mu X."/>
            <person name="Myers E."/>
            <person name="Negre B."/>
            <person name="Newfeld S."/>
            <person name="Nielsen R."/>
            <person name="Noor M.A."/>
            <person name="O'Grady P."/>
            <person name="Pachter L."/>
            <person name="Papaceit M."/>
            <person name="Parisi M.J."/>
            <person name="Parisi M."/>
            <person name="Parts L."/>
            <person name="Pedersen J.S."/>
            <person name="Pesole G."/>
            <person name="Phillippy A.M."/>
            <person name="Ponting C.P."/>
            <person name="Pop M."/>
            <person name="Porcelli D."/>
            <person name="Powell J.R."/>
            <person name="Prohaska S."/>
            <person name="Pruitt K."/>
            <person name="Puig M."/>
            <person name="Quesneville H."/>
            <person name="Ram K.R."/>
            <person name="Rand D."/>
            <person name="Rasmussen M.D."/>
            <person name="Reed L.K."/>
            <person name="Reenan R."/>
            <person name="Reily A."/>
            <person name="Remington K.A."/>
            <person name="Rieger T.T."/>
            <person name="Ritchie M.G."/>
            <person name="Robin C."/>
            <person name="Rogers Y.H."/>
            <person name="Rohde C."/>
            <person name="Rozas J."/>
            <person name="Rubenfield M.J."/>
            <person name="Ruiz A."/>
            <person name="Russo S."/>
            <person name="Salzberg S.L."/>
            <person name="Sanchez-Gracia A."/>
            <person name="Saranga D.J."/>
            <person name="Sato H."/>
            <person name="Schaeffer S.W."/>
            <person name="Schatz M.C."/>
            <person name="Schlenke T."/>
            <person name="Schwartz R."/>
            <person name="Segarra C."/>
            <person name="Singh R.S."/>
            <person name="Sirot L."/>
            <person name="Sirota M."/>
            <person name="Sisneros N.B."/>
            <person name="Smith C.D."/>
            <person name="Smith T.F."/>
            <person name="Spieth J."/>
            <person name="Stage D.E."/>
            <person name="Stark A."/>
            <person name="Stephan W."/>
            <person name="Strausberg R.L."/>
            <person name="Strempel S."/>
            <person name="Sturgill D."/>
            <person name="Sutton G."/>
            <person name="Sutton G.G."/>
            <person name="Tao W."/>
            <person name="Teichmann S."/>
            <person name="Tobari Y.N."/>
            <person name="Tomimura Y."/>
            <person name="Tsolas J.M."/>
            <person name="Valente V.L."/>
            <person name="Venter E."/>
            <person name="Venter J.C."/>
            <person name="Vicario S."/>
            <person name="Vieira F.G."/>
            <person name="Vilella A.J."/>
            <person name="Villasante A."/>
            <person name="Walenz B."/>
            <person name="Wang J."/>
            <person name="Wasserman M."/>
            <person name="Watts T."/>
            <person name="Wilson D."/>
            <person name="Wilson R.K."/>
            <person name="Wing R.A."/>
            <person name="Wolfner M.F."/>
            <person name="Wong A."/>
            <person name="Wong G.K."/>
            <person name="Wu C.I."/>
            <person name="Wu G."/>
            <person name="Yamamoto D."/>
            <person name="Yang H.P."/>
            <person name="Yang S.P."/>
            <person name="Yorke J.A."/>
            <person name="Yoshida K."/>
            <person name="Zdobnov E."/>
            <person name="Zhang P."/>
            <person name="Zhang Y."/>
            <person name="Zimin A.V."/>
            <person name="Baldwin J."/>
            <person name="Abdouelleil A."/>
            <person name="Abdulkadir J."/>
            <person name="Abebe A."/>
            <person name="Abera B."/>
            <person name="Abreu J."/>
            <person name="Acer S.C."/>
            <person name="Aftuck L."/>
            <person name="Alexander A."/>
            <person name="An P."/>
            <person name="Anderson E."/>
            <person name="Anderson S."/>
            <person name="Arachi H."/>
            <person name="Azer M."/>
            <person name="Bachantsang P."/>
            <person name="Barry A."/>
            <person name="Bayul T."/>
            <person name="Berlin A."/>
            <person name="Bessette D."/>
            <person name="Bloom T."/>
            <person name="Blye J."/>
            <person name="Boguslavskiy L."/>
            <person name="Bonnet C."/>
            <person name="Boukhgalter B."/>
            <person name="Bourzgui I."/>
            <person name="Brown A."/>
            <person name="Cahill P."/>
            <person name="Channer S."/>
            <person name="Cheshatsang Y."/>
            <person name="Chuda L."/>
            <person name="Citroen M."/>
            <person name="Collymore A."/>
            <person name="Cooke P."/>
            <person name="Costello M."/>
            <person name="D'Aco K."/>
            <person name="Daza R."/>
            <person name="De Haan G."/>
            <person name="DeGray S."/>
            <person name="DeMaso C."/>
            <person name="Dhargay N."/>
            <person name="Dooley K."/>
            <person name="Dooley E."/>
            <person name="Doricent M."/>
            <person name="Dorje P."/>
            <person name="Dorjee K."/>
            <person name="Dupes A."/>
            <person name="Elong R."/>
            <person name="Falk J."/>
            <person name="Farina A."/>
            <person name="Faro S."/>
            <person name="Ferguson D."/>
            <person name="Fisher S."/>
            <person name="Foley C.D."/>
            <person name="Franke A."/>
            <person name="Friedrich D."/>
            <person name="Gadbois L."/>
            <person name="Gearin G."/>
            <person name="Gearin C.R."/>
            <person name="Giannoukos G."/>
            <person name="Goode T."/>
            <person name="Graham J."/>
            <person name="Grandbois E."/>
            <person name="Grewal S."/>
            <person name="Gyaltsen K."/>
            <person name="Hafez N."/>
            <person name="Hagos B."/>
            <person name="Hall J."/>
            <person name="Henson C."/>
            <person name="Hollinger A."/>
            <person name="Honan T."/>
            <person name="Huard M.D."/>
            <person name="Hughes L."/>
            <person name="Hurhula B."/>
            <person name="Husby M.E."/>
            <person name="Kamat A."/>
            <person name="Kanga B."/>
            <person name="Kashin S."/>
            <person name="Khazanovich D."/>
            <person name="Kisner P."/>
            <person name="Lance K."/>
            <person name="Lara M."/>
            <person name="Lee W."/>
            <person name="Lennon N."/>
            <person name="Letendre F."/>
            <person name="LeVine R."/>
            <person name="Lipovsky A."/>
            <person name="Liu X."/>
            <person name="Liu J."/>
            <person name="Liu S."/>
            <person name="Lokyitsang T."/>
            <person name="Lokyitsang Y."/>
            <person name="Lubonja R."/>
            <person name="Lui A."/>
            <person name="MacDonald P."/>
            <person name="Magnisalis V."/>
            <person name="Maru K."/>
            <person name="Matthews C."/>
            <person name="McCusker W."/>
            <person name="McDonough S."/>
            <person name="Mehta T."/>
            <person name="Meldrim J."/>
            <person name="Meneus L."/>
            <person name="Mihai O."/>
            <person name="Mihalev A."/>
            <person name="Mihova T."/>
            <person name="Mittelman R."/>
            <person name="Mlenga V."/>
            <person name="Montmayeur A."/>
            <person name="Mulrain L."/>
            <person name="Navidi A."/>
            <person name="Naylor J."/>
            <person name="Negash T."/>
            <person name="Nguyen T."/>
            <person name="Nguyen N."/>
            <person name="Nicol R."/>
            <person name="Norbu C."/>
            <person name="Norbu N."/>
            <person name="Novod N."/>
            <person name="O'Neill B."/>
            <person name="Osman S."/>
            <person name="Markiewicz E."/>
            <person name="Oyono O.L."/>
            <person name="Patti C."/>
            <person name="Phunkhang P."/>
            <person name="Pierre F."/>
            <person name="Priest M."/>
            <person name="Raghuraman S."/>
            <person name="Rege F."/>
            <person name="Reyes R."/>
            <person name="Rise C."/>
            <person name="Rogov P."/>
            <person name="Ross K."/>
            <person name="Ryan E."/>
            <person name="Settipalli S."/>
            <person name="Shea T."/>
            <person name="Sherpa N."/>
            <person name="Shi L."/>
            <person name="Shih D."/>
            <person name="Sparrow T."/>
            <person name="Spaulding J."/>
            <person name="Stalker J."/>
            <person name="Stange-Thomann N."/>
            <person name="Stavropoulos S."/>
            <person name="Stone C."/>
            <person name="Strader C."/>
            <person name="Tesfaye S."/>
            <person name="Thomson T."/>
            <person name="Thoulutsang Y."/>
            <person name="Thoulutsang D."/>
            <person name="Topham K."/>
            <person name="Topping I."/>
            <person name="Tsamla T."/>
            <person name="Vassiliev H."/>
            <person name="Vo A."/>
            <person name="Wangchuk T."/>
            <person name="Wangdi T."/>
            <person name="Weiand M."/>
            <person name="Wilkinson J."/>
            <person name="Wilson A."/>
            <person name="Yadav S."/>
            <person name="Young G."/>
            <person name="Yu Q."/>
            <person name="Zembek L."/>
            <person name="Zhong D."/>
            <person name="Zimmer A."/>
            <person name="Zwirko Z."/>
            <person name="Jaffe D.B."/>
            <person name="Alvarez P."/>
            <person name="Brockman W."/>
            <person name="Butler J."/>
            <person name="Chin C."/>
            <person name="Gnerre S."/>
            <person name="Grabherr M."/>
            <person name="Kleber M."/>
            <person name="Mauceli E."/>
            <person name="MacCallum I."/>
        </authorList>
    </citation>
    <scope>NUCLEOTIDE SEQUENCE [LARGE SCALE GENOMIC DNA]</scope>
    <source>
        <strain evidence="17">Tucson 15010-1051.87</strain>
    </source>
</reference>
<feature type="signal peptide" evidence="12">
    <location>
        <begin position="1"/>
        <end position="18"/>
    </location>
</feature>
<dbReference type="PROSITE" id="PS00134">
    <property type="entry name" value="TRYPSIN_HIS"/>
    <property type="match status" value="1"/>
</dbReference>
<feature type="domain" description="Clip" evidence="15">
    <location>
        <begin position="24"/>
        <end position="77"/>
    </location>
</feature>
<dbReference type="InterPro" id="IPR022700">
    <property type="entry name" value="CLIP"/>
</dbReference>
<dbReference type="CDD" id="cd00190">
    <property type="entry name" value="Tryp_SPc"/>
    <property type="match status" value="1"/>
</dbReference>
<gene>
    <name evidence="16" type="primary">Dvir\GJ14460</name>
    <name evidence="16" type="ORF">Dvir_GJ14460</name>
</gene>
<dbReference type="InterPro" id="IPR001254">
    <property type="entry name" value="Trypsin_dom"/>
</dbReference>
<keyword evidence="7" id="KW-0865">Zymogen</keyword>
<keyword evidence="12" id="KW-0964">Secreted</keyword>
<dbReference type="AlphaFoldDB" id="B4MBJ7"/>
<evidence type="ECO:0000313" key="17">
    <source>
        <dbReference type="Proteomes" id="UP000008792"/>
    </source>
</evidence>
<keyword evidence="17" id="KW-1185">Reference proteome</keyword>
<dbReference type="PROSITE" id="PS50240">
    <property type="entry name" value="TRYPSIN_DOM"/>
    <property type="match status" value="1"/>
</dbReference>
<dbReference type="OMA" id="DFISPVC"/>
<keyword evidence="6" id="KW-0106">Calcium</keyword>
<dbReference type="PRINTS" id="PR00722">
    <property type="entry name" value="CHYMOTRYPSIN"/>
</dbReference>
<dbReference type="SMART" id="SM00680">
    <property type="entry name" value="CLIP"/>
    <property type="match status" value="1"/>
</dbReference>
<dbReference type="FunFam" id="3.30.1640.30:FF:000001">
    <property type="entry name" value="Serine protease 7"/>
    <property type="match status" value="1"/>
</dbReference>
<dbReference type="PROSITE" id="PS00135">
    <property type="entry name" value="TRYPSIN_SER"/>
    <property type="match status" value="1"/>
</dbReference>
<feature type="domain" description="Peptidase S1" evidence="14">
    <location>
        <begin position="134"/>
        <end position="395"/>
    </location>
</feature>
<dbReference type="InterPro" id="IPR009003">
    <property type="entry name" value="Peptidase_S1_PA"/>
</dbReference>
<dbReference type="FunFam" id="2.40.10.10:FF:000028">
    <property type="entry name" value="Serine protease easter"/>
    <property type="match status" value="1"/>
</dbReference>
<accession>B4MBJ7</accession>
<dbReference type="MEROPS" id="S01.B31"/>
<dbReference type="InterPro" id="IPR051487">
    <property type="entry name" value="Ser/Thr_Proteases_Immune/Dev"/>
</dbReference>
<keyword evidence="4 11" id="KW-0378">Hydrolase</keyword>
<evidence type="ECO:0000256" key="12">
    <source>
        <dbReference type="RuleBase" id="RU366078"/>
    </source>
</evidence>
<feature type="chain" id="PRO_5023974127" description="CLIP domain-containing serine protease" evidence="12">
    <location>
        <begin position="19"/>
        <end position="396"/>
    </location>
</feature>
<name>B4MBJ7_DROVI</name>
<dbReference type="PhylomeDB" id="B4MBJ7"/>
<evidence type="ECO:0000256" key="1">
    <source>
        <dbReference type="ARBA" id="ARBA00022670"/>
    </source>
</evidence>
<comment type="domain">
    <text evidence="12">The clip domain consists of 35-55 residues which are 'knitted' together usually by 3 conserved disulfide bonds forming a clip-like compact structure.</text>
</comment>
<feature type="region of interest" description="Disordered" evidence="13">
    <location>
        <begin position="87"/>
        <end position="128"/>
    </location>
</feature>
<keyword evidence="5 11" id="KW-0720">Serine protease</keyword>
<dbReference type="GO" id="GO:0035008">
    <property type="term" value="P:positive regulation of melanization defense response"/>
    <property type="evidence" value="ECO:0007669"/>
    <property type="project" value="UniProtKB-ARBA"/>
</dbReference>
<feature type="compositionally biased region" description="Pro residues" evidence="13">
    <location>
        <begin position="93"/>
        <end position="107"/>
    </location>
</feature>
<dbReference type="KEGG" id="dvi:6634881"/>
<evidence type="ECO:0000256" key="13">
    <source>
        <dbReference type="SAM" id="MobiDB-lite"/>
    </source>
</evidence>
<keyword evidence="8" id="KW-1015">Disulfide bond</keyword>
<dbReference type="GO" id="GO:0005576">
    <property type="term" value="C:extracellular region"/>
    <property type="evidence" value="ECO:0007669"/>
    <property type="project" value="UniProtKB-SubCell"/>
</dbReference>
<evidence type="ECO:0000256" key="8">
    <source>
        <dbReference type="ARBA" id="ARBA00023157"/>
    </source>
</evidence>
<protein>
    <recommendedName>
        <fullName evidence="12">CLIP domain-containing serine protease</fullName>
        <ecNumber evidence="11">3.4.21.-</ecNumber>
    </recommendedName>
</protein>
<keyword evidence="2" id="KW-0479">Metal-binding</keyword>
<evidence type="ECO:0000256" key="5">
    <source>
        <dbReference type="ARBA" id="ARBA00022825"/>
    </source>
</evidence>
<keyword evidence="9" id="KW-0325">Glycoprotein</keyword>
<dbReference type="Proteomes" id="UP000008792">
    <property type="component" value="Unassembled WGS sequence"/>
</dbReference>
<dbReference type="InterPro" id="IPR018114">
    <property type="entry name" value="TRYPSIN_HIS"/>
</dbReference>
<evidence type="ECO:0000256" key="6">
    <source>
        <dbReference type="ARBA" id="ARBA00022837"/>
    </source>
</evidence>
<dbReference type="FunFam" id="2.40.10.10:FF:000084">
    <property type="entry name" value="Serine protease easter"/>
    <property type="match status" value="1"/>
</dbReference>
<dbReference type="SUPFAM" id="SSF50494">
    <property type="entry name" value="Trypsin-like serine proteases"/>
    <property type="match status" value="1"/>
</dbReference>
<comment type="subcellular location">
    <subcellularLocation>
        <location evidence="12">Secreted</location>
    </subcellularLocation>
</comment>
<dbReference type="SMART" id="SM00020">
    <property type="entry name" value="Tryp_SPc"/>
    <property type="match status" value="1"/>
</dbReference>
<dbReference type="InterPro" id="IPR043504">
    <property type="entry name" value="Peptidase_S1_PA_chymotrypsin"/>
</dbReference>
<keyword evidence="3 12" id="KW-0732">Signal</keyword>
<dbReference type="PROSITE" id="PS51888">
    <property type="entry name" value="CLIP"/>
    <property type="match status" value="1"/>
</dbReference>
<organism evidence="16 17">
    <name type="scientific">Drosophila virilis</name>
    <name type="common">Fruit fly</name>
    <dbReference type="NCBI Taxonomy" id="7244"/>
    <lineage>
        <taxon>Eukaryota</taxon>
        <taxon>Metazoa</taxon>
        <taxon>Ecdysozoa</taxon>
        <taxon>Arthropoda</taxon>
        <taxon>Hexapoda</taxon>
        <taxon>Insecta</taxon>
        <taxon>Pterygota</taxon>
        <taxon>Neoptera</taxon>
        <taxon>Endopterygota</taxon>
        <taxon>Diptera</taxon>
        <taxon>Brachycera</taxon>
        <taxon>Muscomorpha</taxon>
        <taxon>Ephydroidea</taxon>
        <taxon>Drosophilidae</taxon>
        <taxon>Drosophila</taxon>
    </lineage>
</organism>
<comment type="similarity">
    <text evidence="10 12">Belongs to the peptidase S1 family. CLIP subfamily.</text>
</comment>
<dbReference type="InterPro" id="IPR001314">
    <property type="entry name" value="Peptidase_S1A"/>
</dbReference>
<dbReference type="GO" id="GO:0046872">
    <property type="term" value="F:metal ion binding"/>
    <property type="evidence" value="ECO:0007669"/>
    <property type="project" value="UniProtKB-KW"/>
</dbReference>
<evidence type="ECO:0000256" key="7">
    <source>
        <dbReference type="ARBA" id="ARBA00023145"/>
    </source>
</evidence>
<evidence type="ECO:0000256" key="2">
    <source>
        <dbReference type="ARBA" id="ARBA00022723"/>
    </source>
</evidence>
<dbReference type="STRING" id="7244.B4MBJ7"/>
<dbReference type="OrthoDB" id="9028152at2759"/>
<dbReference type="GO" id="GO:0006508">
    <property type="term" value="P:proteolysis"/>
    <property type="evidence" value="ECO:0007669"/>
    <property type="project" value="UniProtKB-KW"/>
</dbReference>
<keyword evidence="1 11" id="KW-0645">Protease</keyword>
<evidence type="ECO:0000313" key="16">
    <source>
        <dbReference type="EMBL" id="EDW58468.1"/>
    </source>
</evidence>
<evidence type="ECO:0000259" key="15">
    <source>
        <dbReference type="PROSITE" id="PS51888"/>
    </source>
</evidence>
<dbReference type="HOGENOM" id="CLU_006842_0_3_1"/>
<evidence type="ECO:0000256" key="11">
    <source>
        <dbReference type="RuleBase" id="RU363034"/>
    </source>
</evidence>
<evidence type="ECO:0000256" key="4">
    <source>
        <dbReference type="ARBA" id="ARBA00022801"/>
    </source>
</evidence>
<dbReference type="InParanoid" id="B4MBJ7"/>